<keyword evidence="20" id="KW-1185">Reference proteome</keyword>
<keyword evidence="10" id="KW-0408">Iron</keyword>
<dbReference type="InterPro" id="IPR001753">
    <property type="entry name" value="Enoyl-CoA_hydra/iso"/>
</dbReference>
<dbReference type="FunFam" id="3.90.226.10:FF:000074">
    <property type="entry name" value="Enoyl-CoA hydratase (AFU_orthologue AFUA_2G10650)"/>
    <property type="match status" value="1"/>
</dbReference>
<reference evidence="19 20" key="1">
    <citation type="submission" date="2016-09" db="EMBL/GenBank/DDBJ databases">
        <title>Aspergillus awamori IFM 58123T.</title>
        <authorList>
            <person name="Kusuya Y."/>
            <person name="Shimizu M."/>
            <person name="Takahashi H."/>
            <person name="Yaguchi T."/>
        </authorList>
    </citation>
    <scope>NUCLEOTIDE SEQUENCE [LARGE SCALE GENOMIC DNA]</scope>
    <source>
        <strain evidence="19 20">IFM 58123</strain>
    </source>
</reference>
<evidence type="ECO:0000256" key="17">
    <source>
        <dbReference type="SAM" id="Phobius"/>
    </source>
</evidence>
<evidence type="ECO:0000256" key="11">
    <source>
        <dbReference type="ARBA" id="ARBA00023065"/>
    </source>
</evidence>
<evidence type="ECO:0000256" key="2">
    <source>
        <dbReference type="ARBA" id="ARBA00004275"/>
    </source>
</evidence>
<dbReference type="Pfam" id="PF06609">
    <property type="entry name" value="TRI12"/>
    <property type="match status" value="1"/>
</dbReference>
<dbReference type="GO" id="GO:0016829">
    <property type="term" value="F:lyase activity"/>
    <property type="evidence" value="ECO:0007669"/>
    <property type="project" value="UniProtKB-KW"/>
</dbReference>
<dbReference type="InterPro" id="IPR010573">
    <property type="entry name" value="MFS_Str1/Tri12-like"/>
</dbReference>
<keyword evidence="9 17" id="KW-1133">Transmembrane helix</keyword>
<dbReference type="GO" id="GO:0016853">
    <property type="term" value="F:isomerase activity"/>
    <property type="evidence" value="ECO:0007669"/>
    <property type="project" value="UniProtKB-KW"/>
</dbReference>
<feature type="transmembrane region" description="Helical" evidence="17">
    <location>
        <begin position="779"/>
        <end position="809"/>
    </location>
</feature>
<evidence type="ECO:0000256" key="12">
    <source>
        <dbReference type="ARBA" id="ARBA00023136"/>
    </source>
</evidence>
<evidence type="ECO:0000256" key="16">
    <source>
        <dbReference type="SAM" id="MobiDB-lite"/>
    </source>
</evidence>
<keyword evidence="6" id="KW-0813">Transport</keyword>
<evidence type="ECO:0000256" key="10">
    <source>
        <dbReference type="ARBA" id="ARBA00023004"/>
    </source>
</evidence>
<dbReference type="Pfam" id="PF07690">
    <property type="entry name" value="MFS_1"/>
    <property type="match status" value="1"/>
</dbReference>
<dbReference type="InterPro" id="IPR011701">
    <property type="entry name" value="MFS"/>
</dbReference>
<feature type="transmembrane region" description="Helical" evidence="17">
    <location>
        <begin position="610"/>
        <end position="634"/>
    </location>
</feature>
<evidence type="ECO:0000256" key="14">
    <source>
        <dbReference type="ARBA" id="ARBA00023235"/>
    </source>
</evidence>
<feature type="transmembrane region" description="Helical" evidence="17">
    <location>
        <begin position="683"/>
        <end position="705"/>
    </location>
</feature>
<evidence type="ECO:0000259" key="18">
    <source>
        <dbReference type="PROSITE" id="PS50850"/>
    </source>
</evidence>
<feature type="compositionally biased region" description="Basic and acidic residues" evidence="16">
    <location>
        <begin position="365"/>
        <end position="376"/>
    </location>
</feature>
<dbReference type="FunFam" id="1.20.1250.20:FF:000302">
    <property type="entry name" value="MFS siderochrome iron transporter MirB"/>
    <property type="match status" value="1"/>
</dbReference>
<feature type="transmembrane region" description="Helical" evidence="17">
    <location>
        <begin position="408"/>
        <end position="426"/>
    </location>
</feature>
<sequence>MSLRSHSIQHPNFHVSFPHERVVQVTLNRPQKLNSLDLATSREIQKVWELFDQDESLWVGIITGTGRAFCTGADLQEWNAMNEAGVVNDMSPPGLAGLPRRSGKKPIIAAVNGICMGGGFEMVANCDIVIASVSAIFALPEVKRGIVPVAGCLPRLTRTLGLQRTMDLALTGRSVDAKTLYDWGLVTRLVDIGDDVAQAALQVARVMCNNSPDALIVGREGIRLSWEAGSVEDAVSTLAEHSYPRLVEGANFAEGIRAFVEKRSPQWINSKLLARLQGSSGLQLRSNLTTLQSKISDAAAAADFGVINQCVGLSTLVLRHSLLAGRSITMAVLEKFREAFGRNPSITEDSGNNVAMNTVEETKRDPIADEAVRGPEESEESVSEDASSTHLQTGVHDVEAITKSWSKWSLIAVFANIWLLYFVNAFQSSILYNLLPYVTSSWESHSLLNVIYVVADCMSAAVYIPLAKIMDVTGRAEGFLTMAVFATLGLILMATCHNLPTFCAAYVFYTIGFGGMTYCVDVITADASKLKNRGLAYAFTSSPYIITAFAGPKASDDFHLSWRWGFGMFAIIFPVVAAPLYFILKHNLKRAQQQGLVAPNRDTRTWYQLVWFYFIEFDIVGVLLFSTGLCVFFLPFDISSYAPDGWASGYIIAMIVVGVVMLVIFCLYEWFIAPVPLFKFGFLFNRTVIGACLLDATYQLSYYCWDNYFTSFLQVVNDLTVAEAGYVSDTFDVVSGVLLLFVGWLISKTGRFKWLLYISVPLYIFAQGLMIYFRRPNQSVGYLVMCQIFISIGGSIFIIIEQLAILAAVDHQHVAAALALLNVVGTIGDAIGATISGAIWDNTFEKALIRYLPESAMSNLENIYEDLDTQLSYPTGSVTRIAIQHAYGYAQTRMLAVGTGLMALSFIWIVMIKNINVAKVKQVSGMVF</sequence>
<dbReference type="InterPro" id="IPR029045">
    <property type="entry name" value="ClpP/crotonase-like_dom_sf"/>
</dbReference>
<feature type="transmembrane region" description="Helical" evidence="17">
    <location>
        <begin position="506"/>
        <end position="523"/>
    </location>
</feature>
<comment type="similarity">
    <text evidence="4">Belongs to the enoyl-CoA hydratase/isomerase family.</text>
</comment>
<feature type="transmembrane region" description="Helical" evidence="17">
    <location>
        <begin position="646"/>
        <end position="671"/>
    </location>
</feature>
<dbReference type="SUPFAM" id="SSF52096">
    <property type="entry name" value="ClpP/crotonase"/>
    <property type="match status" value="1"/>
</dbReference>
<dbReference type="GO" id="GO:0005777">
    <property type="term" value="C:peroxisome"/>
    <property type="evidence" value="ECO:0007669"/>
    <property type="project" value="UniProtKB-SubCell"/>
</dbReference>
<dbReference type="EMBL" id="BDHI01000015">
    <property type="protein sequence ID" value="GCB24291.1"/>
    <property type="molecule type" value="Genomic_DNA"/>
</dbReference>
<name>A0A401KYH5_ASPAW</name>
<dbReference type="SUPFAM" id="SSF103473">
    <property type="entry name" value="MFS general substrate transporter"/>
    <property type="match status" value="2"/>
</dbReference>
<dbReference type="InterPro" id="IPR036259">
    <property type="entry name" value="MFS_trans_sf"/>
</dbReference>
<evidence type="ECO:0000256" key="6">
    <source>
        <dbReference type="ARBA" id="ARBA00022448"/>
    </source>
</evidence>
<dbReference type="Proteomes" id="UP000286921">
    <property type="component" value="Unassembled WGS sequence"/>
</dbReference>
<protein>
    <submittedName>
        <fullName evidence="19">Siderophore iron transporter mirB</fullName>
    </submittedName>
</protein>
<dbReference type="Gene3D" id="1.20.1250.20">
    <property type="entry name" value="MFS general substrate transporter like domains"/>
    <property type="match status" value="2"/>
</dbReference>
<dbReference type="CDD" id="cd06558">
    <property type="entry name" value="crotonase-like"/>
    <property type="match status" value="1"/>
</dbReference>
<evidence type="ECO:0000256" key="3">
    <source>
        <dbReference type="ARBA" id="ARBA00004924"/>
    </source>
</evidence>
<comment type="caution">
    <text evidence="19">The sequence shown here is derived from an EMBL/GenBank/DDBJ whole genome shotgun (WGS) entry which is preliminary data.</text>
</comment>
<feature type="transmembrane region" description="Helical" evidence="17">
    <location>
        <begin position="535"/>
        <end position="552"/>
    </location>
</feature>
<dbReference type="InterPro" id="IPR020846">
    <property type="entry name" value="MFS_dom"/>
</dbReference>
<dbReference type="InterPro" id="IPR014748">
    <property type="entry name" value="Enoyl-CoA_hydra_C"/>
</dbReference>
<evidence type="ECO:0000313" key="19">
    <source>
        <dbReference type="EMBL" id="GCB24291.1"/>
    </source>
</evidence>
<dbReference type="Pfam" id="PF00378">
    <property type="entry name" value="ECH_1"/>
    <property type="match status" value="1"/>
</dbReference>
<dbReference type="AlphaFoldDB" id="A0A401KYH5"/>
<dbReference type="Gene3D" id="1.10.12.10">
    <property type="entry name" value="Lyase 2-enoyl-coa Hydratase, Chain A, domain 2"/>
    <property type="match status" value="1"/>
</dbReference>
<proteinExistence type="inferred from homology"/>
<feature type="transmembrane region" description="Helical" evidence="17">
    <location>
        <begin position="754"/>
        <end position="773"/>
    </location>
</feature>
<evidence type="ECO:0000256" key="5">
    <source>
        <dbReference type="ARBA" id="ARBA00008335"/>
    </source>
</evidence>
<feature type="transmembrane region" description="Helical" evidence="17">
    <location>
        <begin position="725"/>
        <end position="747"/>
    </location>
</feature>
<evidence type="ECO:0000313" key="20">
    <source>
        <dbReference type="Proteomes" id="UP000286921"/>
    </source>
</evidence>
<dbReference type="PANTHER" id="PTHR23501:SF50">
    <property type="entry name" value="MFS SIDEROCHROME IRON TRANSPORTER MIRB (AFU_ORTHOLOGUE AFUA_3G03640)-RELATED"/>
    <property type="match status" value="1"/>
</dbReference>
<keyword evidence="11" id="KW-0406">Ion transport</keyword>
<evidence type="ECO:0000256" key="1">
    <source>
        <dbReference type="ARBA" id="ARBA00004141"/>
    </source>
</evidence>
<evidence type="ECO:0000256" key="13">
    <source>
        <dbReference type="ARBA" id="ARBA00023140"/>
    </source>
</evidence>
<dbReference type="Gene3D" id="3.90.226.10">
    <property type="entry name" value="2-enoyl-CoA Hydratase, Chain A, domain 1"/>
    <property type="match status" value="1"/>
</dbReference>
<evidence type="ECO:0000256" key="15">
    <source>
        <dbReference type="ARBA" id="ARBA00023239"/>
    </source>
</evidence>
<dbReference type="FunFam" id="1.20.1250.20:FF:000284">
    <property type="entry name" value="Siderophore iron transporter mirB"/>
    <property type="match status" value="1"/>
</dbReference>
<feature type="domain" description="Major facilitator superfamily (MFS) profile" evidence="18">
    <location>
        <begin position="413"/>
        <end position="915"/>
    </location>
</feature>
<feature type="transmembrane region" description="Helical" evidence="17">
    <location>
        <begin position="564"/>
        <end position="584"/>
    </location>
</feature>
<evidence type="ECO:0000256" key="8">
    <source>
        <dbReference type="ARBA" id="ARBA00022692"/>
    </source>
</evidence>
<keyword evidence="14" id="KW-0413">Isomerase</keyword>
<dbReference type="GO" id="GO:0022857">
    <property type="term" value="F:transmembrane transporter activity"/>
    <property type="evidence" value="ECO:0007669"/>
    <property type="project" value="InterPro"/>
</dbReference>
<keyword evidence="13" id="KW-0576">Peroxisome</keyword>
<feature type="transmembrane region" description="Helical" evidence="17">
    <location>
        <begin position="478"/>
        <end position="500"/>
    </location>
</feature>
<dbReference type="PANTHER" id="PTHR23501">
    <property type="entry name" value="MAJOR FACILITATOR SUPERFAMILY"/>
    <property type="match status" value="1"/>
</dbReference>
<feature type="transmembrane region" description="Helical" evidence="17">
    <location>
        <begin position="816"/>
        <end position="840"/>
    </location>
</feature>
<evidence type="ECO:0000256" key="4">
    <source>
        <dbReference type="ARBA" id="ARBA00005254"/>
    </source>
</evidence>
<comment type="subcellular location">
    <subcellularLocation>
        <location evidence="1">Membrane</location>
        <topology evidence="1">Multi-pass membrane protein</topology>
    </subcellularLocation>
    <subcellularLocation>
        <location evidence="2">Peroxisome</location>
    </subcellularLocation>
</comment>
<dbReference type="GO" id="GO:0010106">
    <property type="term" value="P:cellular response to iron ion starvation"/>
    <property type="evidence" value="ECO:0007669"/>
    <property type="project" value="UniProtKB-ARBA"/>
</dbReference>
<dbReference type="GO" id="GO:0005886">
    <property type="term" value="C:plasma membrane"/>
    <property type="evidence" value="ECO:0007669"/>
    <property type="project" value="TreeGrafter"/>
</dbReference>
<comment type="pathway">
    <text evidence="3">Siderophore biosynthesis.</text>
</comment>
<keyword evidence="7" id="KW-0410">Iron transport</keyword>
<organism evidence="19 20">
    <name type="scientific">Aspergillus awamori</name>
    <name type="common">Black koji mold</name>
    <dbReference type="NCBI Taxonomy" id="105351"/>
    <lineage>
        <taxon>Eukaryota</taxon>
        <taxon>Fungi</taxon>
        <taxon>Dikarya</taxon>
        <taxon>Ascomycota</taxon>
        <taxon>Pezizomycotina</taxon>
        <taxon>Eurotiomycetes</taxon>
        <taxon>Eurotiomycetidae</taxon>
        <taxon>Eurotiales</taxon>
        <taxon>Aspergillaceae</taxon>
        <taxon>Aspergillus</taxon>
    </lineage>
</organism>
<keyword evidence="15" id="KW-0456">Lyase</keyword>
<keyword evidence="12 17" id="KW-0472">Membrane</keyword>
<feature type="region of interest" description="Disordered" evidence="16">
    <location>
        <begin position="365"/>
        <end position="388"/>
    </location>
</feature>
<dbReference type="GO" id="GO:0006826">
    <property type="term" value="P:iron ion transport"/>
    <property type="evidence" value="ECO:0007669"/>
    <property type="project" value="UniProtKB-KW"/>
</dbReference>
<comment type="similarity">
    <text evidence="5">Belongs to the major facilitator superfamily.</text>
</comment>
<evidence type="ECO:0000256" key="7">
    <source>
        <dbReference type="ARBA" id="ARBA00022496"/>
    </source>
</evidence>
<gene>
    <name evidence="19" type="ORF">AAWM_07176</name>
</gene>
<accession>A0A401KYH5</accession>
<feature type="transmembrane region" description="Helical" evidence="17">
    <location>
        <begin position="446"/>
        <end position="466"/>
    </location>
</feature>
<dbReference type="PROSITE" id="PS50850">
    <property type="entry name" value="MFS"/>
    <property type="match status" value="1"/>
</dbReference>
<feature type="transmembrane region" description="Helical" evidence="17">
    <location>
        <begin position="894"/>
        <end position="912"/>
    </location>
</feature>
<evidence type="ECO:0000256" key="9">
    <source>
        <dbReference type="ARBA" id="ARBA00022989"/>
    </source>
</evidence>
<keyword evidence="8 17" id="KW-0812">Transmembrane</keyword>